<feature type="compositionally biased region" description="Polar residues" evidence="1">
    <location>
        <begin position="536"/>
        <end position="545"/>
    </location>
</feature>
<feature type="compositionally biased region" description="Polar residues" evidence="1">
    <location>
        <begin position="400"/>
        <end position="412"/>
    </location>
</feature>
<feature type="compositionally biased region" description="Basic and acidic residues" evidence="1">
    <location>
        <begin position="450"/>
        <end position="463"/>
    </location>
</feature>
<feature type="compositionally biased region" description="Polar residues" evidence="1">
    <location>
        <begin position="591"/>
        <end position="602"/>
    </location>
</feature>
<evidence type="ECO:0000256" key="2">
    <source>
        <dbReference type="SAM" id="SignalP"/>
    </source>
</evidence>
<feature type="compositionally biased region" description="Basic and acidic residues" evidence="1">
    <location>
        <begin position="581"/>
        <end position="590"/>
    </location>
</feature>
<gene>
    <name evidence="3" type="ORF">C2M16_10520</name>
</gene>
<feature type="compositionally biased region" description="Polar residues" evidence="1">
    <location>
        <begin position="570"/>
        <end position="579"/>
    </location>
</feature>
<organism evidence="3 4">
    <name type="scientific">Escherichia coli</name>
    <dbReference type="NCBI Taxonomy" id="562"/>
    <lineage>
        <taxon>Bacteria</taxon>
        <taxon>Pseudomonadati</taxon>
        <taxon>Pseudomonadota</taxon>
        <taxon>Gammaproteobacteria</taxon>
        <taxon>Enterobacterales</taxon>
        <taxon>Enterobacteriaceae</taxon>
        <taxon>Escherichia</taxon>
    </lineage>
</organism>
<feature type="region of interest" description="Disordered" evidence="1">
    <location>
        <begin position="213"/>
        <end position="235"/>
    </location>
</feature>
<feature type="chain" id="PRO_5014330520" evidence="2">
    <location>
        <begin position="23"/>
        <end position="619"/>
    </location>
</feature>
<dbReference type="Pfam" id="PF11737">
    <property type="entry name" value="DUF3300"/>
    <property type="match status" value="1"/>
</dbReference>
<dbReference type="AlphaFoldDB" id="A0A2K3TUH3"/>
<feature type="compositionally biased region" description="Low complexity" evidence="1">
    <location>
        <begin position="554"/>
        <end position="564"/>
    </location>
</feature>
<name>A0A2K3TUH3_ECOLX</name>
<reference evidence="3 4" key="1">
    <citation type="submission" date="2018-01" db="EMBL/GenBank/DDBJ databases">
        <title>Draft Genomic Sequencing Of Potential Extraintestinal Pathogenic Escherichia coli B8S18 Isolated From Retail Chicken Skin.</title>
        <authorList>
            <person name="Xu A."/>
            <person name="Tilman S."/>
            <person name="Wisser-Parker K."/>
            <person name="Sheen S."/>
            <person name="Sommers C."/>
        </authorList>
    </citation>
    <scope>NUCLEOTIDE SEQUENCE [LARGE SCALE GENOMIC DNA]</scope>
    <source>
        <strain evidence="3 4">B8S18Com</strain>
    </source>
</reference>
<feature type="compositionally biased region" description="Low complexity" evidence="1">
    <location>
        <begin position="520"/>
        <end position="530"/>
    </location>
</feature>
<comment type="caution">
    <text evidence="3">The sequence shown here is derived from an EMBL/GenBank/DDBJ whole genome shotgun (WGS) entry which is preliminary data.</text>
</comment>
<dbReference type="EMBL" id="PPHQ01000007">
    <property type="protein sequence ID" value="PNY67923.1"/>
    <property type="molecule type" value="Genomic_DNA"/>
</dbReference>
<feature type="compositionally biased region" description="Low complexity" evidence="1">
    <location>
        <begin position="486"/>
        <end position="495"/>
    </location>
</feature>
<evidence type="ECO:0000313" key="3">
    <source>
        <dbReference type="EMBL" id="PNY67923.1"/>
    </source>
</evidence>
<evidence type="ECO:0000313" key="4">
    <source>
        <dbReference type="Proteomes" id="UP000236598"/>
    </source>
</evidence>
<protein>
    <submittedName>
        <fullName evidence="3">DUF3300 domain-containing protein</fullName>
    </submittedName>
</protein>
<keyword evidence="2" id="KW-0732">Signal</keyword>
<dbReference type="InterPro" id="IPR021728">
    <property type="entry name" value="DUF3300"/>
</dbReference>
<dbReference type="PANTHER" id="PTHR40269:SF1">
    <property type="entry name" value="OUTER MEMBRANE PROTEIN"/>
    <property type="match status" value="1"/>
</dbReference>
<sequence length="619" mass="70105">MIITSPFKPNVLVLICSAGLCAASAGLYIKSRTPDTPVQPVPVVATVATAPQIGEQPTPVPPATPAPEVTATLPLTPASTAEVKSTFTTAQIDQWVAPIALYPDALLSQVLMAATYPTNVAQAVQWSRDNPTKQGDNAIQAVSDQPWDASVKSLVAFPQLMALMGENPEWVKNLGDAFLAQPQDVMDSVQKLRRLAQQTGSLKSTVEQKVVTTTRKAAPVKSHESENQDTTSVASTTTIITQPDPEPTIITIEPTKPDVIYIPNYNPSVVYGSWENTAYPPVYLPPPAGEPFVDSFVRGFGYSMGVATTYALFSNIDWDDDHHDHHHHDDDDHHNHNDDYRDGKAWQHNGDNININVNNFNRITGEHLTDKNMRWQHNPNYRDGVPYHDQDMAKRFHQTNVNGGMSTTQLPAQSRDIQRQEAASQFQQRTHSAPVTMRDTQRQAASQQFHQREQQDDFRDYALPRRNSNTSRFDGEYHNREDGNVRPPQRQLTQQQREKARKRYDSATPEQRQAFREKVQNQQRPLSQQQRDSARQRIQSASPEQRQAFREKVQNQQRPLSQQQRDSARQRIQSATPEQRQVFRENRLNDTSRVSRLSSEQRSAVRERLSERGARRLER</sequence>
<proteinExistence type="predicted"/>
<feature type="compositionally biased region" description="Polar residues" evidence="1">
    <location>
        <begin position="421"/>
        <end position="433"/>
    </location>
</feature>
<dbReference type="RefSeq" id="WP_032302390.1">
    <property type="nucleotide sequence ID" value="NZ_CAXUAK010000001.1"/>
</dbReference>
<feature type="region of interest" description="Disordered" evidence="1">
    <location>
        <begin position="400"/>
        <end position="619"/>
    </location>
</feature>
<dbReference type="Proteomes" id="UP000236598">
    <property type="component" value="Unassembled WGS sequence"/>
</dbReference>
<feature type="compositionally biased region" description="Basic and acidic residues" evidence="1">
    <location>
        <begin position="603"/>
        <end position="619"/>
    </location>
</feature>
<feature type="signal peptide" evidence="2">
    <location>
        <begin position="1"/>
        <end position="22"/>
    </location>
</feature>
<dbReference type="PANTHER" id="PTHR40269">
    <property type="entry name" value="OUTER MEMBRANE PROTEIN-RELATED"/>
    <property type="match status" value="1"/>
</dbReference>
<accession>A0A2K3TUH3</accession>
<feature type="compositionally biased region" description="Basic and acidic residues" evidence="1">
    <location>
        <begin position="473"/>
        <end position="484"/>
    </location>
</feature>
<evidence type="ECO:0000256" key="1">
    <source>
        <dbReference type="SAM" id="MobiDB-lite"/>
    </source>
</evidence>